<protein>
    <recommendedName>
        <fullName evidence="3">F-box domain-containing protein</fullName>
    </recommendedName>
</protein>
<sequence length="457" mass="52210">MTELITSADSGTLPLELCDVIIDEYKLDTRTLKSCSLVCRSWYFRSRQHLFRSFRLDLDNVQRVAHTNNEVDLRSHEDDVDYLINNVFRSPSTSFPLPNIAAFVQHLDLRVYETWAFFRILGSRMKLDQFPHLQYMSLTVSYLDQHERQASSIPDIISQAETVPLRTLTLDSFLGGSKNFLDILCAFPNSLSSLCTLKLKHIIDLDTAEQLWSNNLRILLADFMKDHSGSQSNERPHLLELVIEGDRHSHRDLRWYILEPLFIGPSPFFKVDQLQRLTMPLIYTGSTKTSLFSFLPNLTHLTFTMDEIQTRTGGWGPSAAQFPIFETMTSPGAIPSLRVLTIKFTEPGLFSWLYGTKPDPRGALNRKYICGQALDAGLMKLFVHYRDLHRSHSQEEVGQEEQRENGLGGLDRVELHYSHSQSHKSDIPHSPTPELQLDPRTCLPRASSVGCVEFVVV</sequence>
<comment type="caution">
    <text evidence="1">The sequence shown here is derived from an EMBL/GenBank/DDBJ whole genome shotgun (WGS) entry which is preliminary data.</text>
</comment>
<dbReference type="OrthoDB" id="2788229at2759"/>
<evidence type="ECO:0008006" key="3">
    <source>
        <dbReference type="Google" id="ProtNLM"/>
    </source>
</evidence>
<keyword evidence="2" id="KW-1185">Reference proteome</keyword>
<organism evidence="1 2">
    <name type="scientific">Tetrapyrgos nigripes</name>
    <dbReference type="NCBI Taxonomy" id="182062"/>
    <lineage>
        <taxon>Eukaryota</taxon>
        <taxon>Fungi</taxon>
        <taxon>Dikarya</taxon>
        <taxon>Basidiomycota</taxon>
        <taxon>Agaricomycotina</taxon>
        <taxon>Agaricomycetes</taxon>
        <taxon>Agaricomycetidae</taxon>
        <taxon>Agaricales</taxon>
        <taxon>Marasmiineae</taxon>
        <taxon>Marasmiaceae</taxon>
        <taxon>Tetrapyrgos</taxon>
    </lineage>
</organism>
<accession>A0A8H5LP85</accession>
<reference evidence="1 2" key="1">
    <citation type="journal article" date="2020" name="ISME J.">
        <title>Uncovering the hidden diversity of litter-decomposition mechanisms in mushroom-forming fungi.</title>
        <authorList>
            <person name="Floudas D."/>
            <person name="Bentzer J."/>
            <person name="Ahren D."/>
            <person name="Johansson T."/>
            <person name="Persson P."/>
            <person name="Tunlid A."/>
        </authorList>
    </citation>
    <scope>NUCLEOTIDE SEQUENCE [LARGE SCALE GENOMIC DNA]</scope>
    <source>
        <strain evidence="1 2">CBS 291.85</strain>
    </source>
</reference>
<proteinExistence type="predicted"/>
<evidence type="ECO:0000313" key="2">
    <source>
        <dbReference type="Proteomes" id="UP000559256"/>
    </source>
</evidence>
<dbReference type="AlphaFoldDB" id="A0A8H5LP85"/>
<dbReference type="SUPFAM" id="SSF81383">
    <property type="entry name" value="F-box domain"/>
    <property type="match status" value="1"/>
</dbReference>
<dbReference type="EMBL" id="JAACJM010000033">
    <property type="protein sequence ID" value="KAF5364416.1"/>
    <property type="molecule type" value="Genomic_DNA"/>
</dbReference>
<dbReference type="InterPro" id="IPR036047">
    <property type="entry name" value="F-box-like_dom_sf"/>
</dbReference>
<name>A0A8H5LP85_9AGAR</name>
<dbReference type="Proteomes" id="UP000559256">
    <property type="component" value="Unassembled WGS sequence"/>
</dbReference>
<gene>
    <name evidence="1" type="ORF">D9758_010682</name>
</gene>
<evidence type="ECO:0000313" key="1">
    <source>
        <dbReference type="EMBL" id="KAF5364416.1"/>
    </source>
</evidence>